<sequence length="196" mass="22276">MVVKIGGSVAENAGNIIKALFETSEKILIVPGGWIFADTVRKLNLDDDTAHWMAVMSMNLYGLYLSRFAESIEPENFDFDFTGVKIILPYRLVRNFDELPHSWDVTSDSIAIWIAEKVGAKKILKVTNVDGIIINGKLVREIEADRLHFQTCLDRYSPLLLKRFRRDMFICNGLHVERIKNYITRGEALGTTVVGR</sequence>
<dbReference type="EMBL" id="DTPI01000028">
    <property type="protein sequence ID" value="HGE66322.1"/>
    <property type="molecule type" value="Genomic_DNA"/>
</dbReference>
<feature type="domain" description="Aspartate/glutamate/uridylate kinase" evidence="1">
    <location>
        <begin position="2"/>
        <end position="146"/>
    </location>
</feature>
<protein>
    <submittedName>
        <fullName evidence="3">Uridylate kinase</fullName>
    </submittedName>
</protein>
<dbReference type="AlphaFoldDB" id="A0A7C4WDC4"/>
<name>A0A7C4WDC4_9EURY</name>
<accession>A0A7C4WDC4</accession>
<reference evidence="3" key="1">
    <citation type="journal article" date="2020" name="mSystems">
        <title>Genome- and Community-Level Interaction Insights into Carbon Utilization and Element Cycling Functions of Hydrothermarchaeota in Hydrothermal Sediment.</title>
        <authorList>
            <person name="Zhou Z."/>
            <person name="Liu Y."/>
            <person name="Xu W."/>
            <person name="Pan J."/>
            <person name="Luo Z.H."/>
            <person name="Li M."/>
        </authorList>
    </citation>
    <scope>NUCLEOTIDE SEQUENCE [LARGE SCALE GENOMIC DNA]</scope>
    <source>
        <strain evidence="3">SpSt-62</strain>
        <strain evidence="2">SpSt-97</strain>
    </source>
</reference>
<dbReference type="Gene3D" id="3.40.1160.10">
    <property type="entry name" value="Acetylglutamate kinase-like"/>
    <property type="match status" value="1"/>
</dbReference>
<proteinExistence type="predicted"/>
<dbReference type="EMBL" id="DTAK01000015">
    <property type="protein sequence ID" value="HGU59163.1"/>
    <property type="molecule type" value="Genomic_DNA"/>
</dbReference>
<keyword evidence="3" id="KW-0808">Transferase</keyword>
<organism evidence="3">
    <name type="scientific">Geoglobus ahangari</name>
    <dbReference type="NCBI Taxonomy" id="113653"/>
    <lineage>
        <taxon>Archaea</taxon>
        <taxon>Methanobacteriati</taxon>
        <taxon>Methanobacteriota</taxon>
        <taxon>Archaeoglobi</taxon>
        <taxon>Archaeoglobales</taxon>
        <taxon>Archaeoglobaceae</taxon>
        <taxon>Geoglobus</taxon>
    </lineage>
</organism>
<keyword evidence="3" id="KW-0418">Kinase</keyword>
<dbReference type="PIRSF" id="PIRSF004857">
    <property type="entry name" value="Kin_aa_kin"/>
    <property type="match status" value="1"/>
</dbReference>
<dbReference type="InterPro" id="IPR001048">
    <property type="entry name" value="Asp/Glu/Uridylate_kinase"/>
</dbReference>
<evidence type="ECO:0000313" key="3">
    <source>
        <dbReference type="EMBL" id="HGU59163.1"/>
    </source>
</evidence>
<dbReference type="InterPro" id="IPR036393">
    <property type="entry name" value="AceGlu_kinase-like_sf"/>
</dbReference>
<dbReference type="Pfam" id="PF00696">
    <property type="entry name" value="AA_kinase"/>
    <property type="match status" value="1"/>
</dbReference>
<comment type="caution">
    <text evidence="3">The sequence shown here is derived from an EMBL/GenBank/DDBJ whole genome shotgun (WGS) entry which is preliminary data.</text>
</comment>
<dbReference type="GO" id="GO:0016301">
    <property type="term" value="F:kinase activity"/>
    <property type="evidence" value="ECO:0007669"/>
    <property type="project" value="UniProtKB-KW"/>
</dbReference>
<evidence type="ECO:0000259" key="1">
    <source>
        <dbReference type="Pfam" id="PF00696"/>
    </source>
</evidence>
<dbReference type="SUPFAM" id="SSF53633">
    <property type="entry name" value="Carbamate kinase-like"/>
    <property type="match status" value="1"/>
</dbReference>
<dbReference type="InterPro" id="IPR011375">
    <property type="entry name" value="MfnE"/>
</dbReference>
<gene>
    <name evidence="3" type="ORF">ENT89_03050</name>
    <name evidence="2" type="ORF">ENX77_04255</name>
</gene>
<evidence type="ECO:0000313" key="2">
    <source>
        <dbReference type="EMBL" id="HGE66322.1"/>
    </source>
</evidence>